<protein>
    <submittedName>
        <fullName evidence="1">Type VII secretion target</fullName>
    </submittedName>
</protein>
<keyword evidence="2" id="KW-1185">Reference proteome</keyword>
<dbReference type="InterPro" id="IPR036689">
    <property type="entry name" value="ESAT-6-like_sf"/>
</dbReference>
<reference evidence="2" key="1">
    <citation type="journal article" date="2019" name="Int. J. Syst. Evol. Microbiol.">
        <title>The Global Catalogue of Microorganisms (GCM) 10K type strain sequencing project: providing services to taxonomists for standard genome sequencing and annotation.</title>
        <authorList>
            <consortium name="The Broad Institute Genomics Platform"/>
            <consortium name="The Broad Institute Genome Sequencing Center for Infectious Disease"/>
            <person name="Wu L."/>
            <person name="Ma J."/>
        </authorList>
    </citation>
    <scope>NUCLEOTIDE SEQUENCE [LARGE SCALE GENOMIC DNA]</scope>
    <source>
        <strain evidence="2">ZS-35-S2</strain>
    </source>
</reference>
<accession>A0ABW1K6A2</accession>
<dbReference type="RefSeq" id="WP_377420435.1">
    <property type="nucleotide sequence ID" value="NZ_JBHSPR010000008.1"/>
</dbReference>
<proteinExistence type="predicted"/>
<sequence>MTESLRVEPDALRQAGQVPCELATELRGLRDRWDGVTADPGDALGVAEVTAAFAKLQDRWHGELSVHVRLLAELCRGVVLSADGYATSDATAATRLGGDGPVKAG</sequence>
<dbReference type="EMBL" id="JBHSPR010000008">
    <property type="protein sequence ID" value="MFC6016756.1"/>
    <property type="molecule type" value="Genomic_DNA"/>
</dbReference>
<evidence type="ECO:0000313" key="2">
    <source>
        <dbReference type="Proteomes" id="UP001596203"/>
    </source>
</evidence>
<dbReference type="InterPro" id="IPR022536">
    <property type="entry name" value="EspC"/>
</dbReference>
<evidence type="ECO:0000313" key="1">
    <source>
        <dbReference type="EMBL" id="MFC6016756.1"/>
    </source>
</evidence>
<dbReference type="Pfam" id="PF10824">
    <property type="entry name" value="T7SS_ESX_EspC"/>
    <property type="match status" value="1"/>
</dbReference>
<dbReference type="SUPFAM" id="SSF140453">
    <property type="entry name" value="EsxAB dimer-like"/>
    <property type="match status" value="1"/>
</dbReference>
<dbReference type="Proteomes" id="UP001596203">
    <property type="component" value="Unassembled WGS sequence"/>
</dbReference>
<comment type="caution">
    <text evidence="1">The sequence shown here is derived from an EMBL/GenBank/DDBJ whole genome shotgun (WGS) entry which is preliminary data.</text>
</comment>
<gene>
    <name evidence="1" type="ORF">ACFP2T_11135</name>
</gene>
<organism evidence="1 2">
    <name type="scientific">Plantactinospora solaniradicis</name>
    <dbReference type="NCBI Taxonomy" id="1723736"/>
    <lineage>
        <taxon>Bacteria</taxon>
        <taxon>Bacillati</taxon>
        <taxon>Actinomycetota</taxon>
        <taxon>Actinomycetes</taxon>
        <taxon>Micromonosporales</taxon>
        <taxon>Micromonosporaceae</taxon>
        <taxon>Plantactinospora</taxon>
    </lineage>
</organism>
<name>A0ABW1K6A2_9ACTN</name>